<comment type="caution">
    <text evidence="2">The sequence shown here is derived from an EMBL/GenBank/DDBJ whole genome shotgun (WGS) entry which is preliminary data.</text>
</comment>
<feature type="domain" description="NACHT" evidence="1">
    <location>
        <begin position="16"/>
        <end position="141"/>
    </location>
</feature>
<dbReference type="Pfam" id="PF05729">
    <property type="entry name" value="NACHT"/>
    <property type="match status" value="1"/>
</dbReference>
<sequence>ELARRIPAELPHVIPILIELRALDKAHSVDGLVAAHLANHGEELIDLKAFHYMLRQGRIVLLFDGFDELVTRVTYDQAADHLDTLLQAAQDKAKIVVASRTQHFKSQAQVLTALGEKVGVLPHRRVLGLEDFNPAQVRSYLIGRYGDEDAAEARLSALRDIGEILGLTSNPRMLSFIADLPEERLRAVAQAR</sequence>
<feature type="non-terminal residue" evidence="2">
    <location>
        <position position="1"/>
    </location>
</feature>
<evidence type="ECO:0000313" key="2">
    <source>
        <dbReference type="EMBL" id="MFD0852256.1"/>
    </source>
</evidence>
<dbReference type="Proteomes" id="UP001597083">
    <property type="component" value="Unassembled WGS sequence"/>
</dbReference>
<keyword evidence="3" id="KW-1185">Reference proteome</keyword>
<evidence type="ECO:0000259" key="1">
    <source>
        <dbReference type="Pfam" id="PF05729"/>
    </source>
</evidence>
<protein>
    <submittedName>
        <fullName evidence="2">NACHT domain-containing protein</fullName>
    </submittedName>
</protein>
<dbReference type="Gene3D" id="3.40.50.300">
    <property type="entry name" value="P-loop containing nucleotide triphosphate hydrolases"/>
    <property type="match status" value="1"/>
</dbReference>
<reference evidence="3" key="1">
    <citation type="journal article" date="2019" name="Int. J. Syst. Evol. Microbiol.">
        <title>The Global Catalogue of Microorganisms (GCM) 10K type strain sequencing project: providing services to taxonomists for standard genome sequencing and annotation.</title>
        <authorList>
            <consortium name="The Broad Institute Genomics Platform"/>
            <consortium name="The Broad Institute Genome Sequencing Center for Infectious Disease"/>
            <person name="Wu L."/>
            <person name="Ma J."/>
        </authorList>
    </citation>
    <scope>NUCLEOTIDE SEQUENCE [LARGE SCALE GENOMIC DNA]</scope>
    <source>
        <strain evidence="3">JCM 31696</strain>
    </source>
</reference>
<organism evidence="2 3">
    <name type="scientific">Actinomadura adrarensis</name>
    <dbReference type="NCBI Taxonomy" id="1819600"/>
    <lineage>
        <taxon>Bacteria</taxon>
        <taxon>Bacillati</taxon>
        <taxon>Actinomycetota</taxon>
        <taxon>Actinomycetes</taxon>
        <taxon>Streptosporangiales</taxon>
        <taxon>Thermomonosporaceae</taxon>
        <taxon>Actinomadura</taxon>
    </lineage>
</organism>
<proteinExistence type="predicted"/>
<name>A0ABW3CF87_9ACTN</name>
<feature type="non-terminal residue" evidence="2">
    <location>
        <position position="192"/>
    </location>
</feature>
<accession>A0ABW3CF87</accession>
<gene>
    <name evidence="2" type="ORF">ACFQ07_08485</name>
</gene>
<dbReference type="EMBL" id="JBHTIR010001198">
    <property type="protein sequence ID" value="MFD0852256.1"/>
    <property type="molecule type" value="Genomic_DNA"/>
</dbReference>
<dbReference type="InterPro" id="IPR007111">
    <property type="entry name" value="NACHT_NTPase"/>
</dbReference>
<evidence type="ECO:0000313" key="3">
    <source>
        <dbReference type="Proteomes" id="UP001597083"/>
    </source>
</evidence>
<dbReference type="InterPro" id="IPR027417">
    <property type="entry name" value="P-loop_NTPase"/>
</dbReference>